<dbReference type="EMBL" id="CM056744">
    <property type="protein sequence ID" value="KAJ8664869.1"/>
    <property type="molecule type" value="Genomic_DNA"/>
</dbReference>
<sequence length="415" mass="45881">MSLHILSTTINALLAVSYLFQLPSSAEPLFGKEVRNALKNEHSFLVFISIKGETPNDVYRCSGALITKRHVLTVATCLNKELWKDAKVYVGISDVGSPGIRRYRIKSAITYDEWVVLNNLPTENLPSSDIGIIELEKEIIDIPSAHISSKNFFESNDKVTLVGWGMTIDGSKTDREPRRPQLLDSAKVLDKDDCEKRILKSFSPEFRCKMPSEYLCTAGGKYRVSALPGDFGGPVLDKNGYIMGLIYGVCPGSEPGHLLEKEITDIRPAGISTLIASYRSGKRVIMTGWGMVAVEGQSNVWDREPRRPREVSATIIIDRIDCEIRLLTAFSAKKFNLLPEQLCVAGSHLRSIATPGDYGAPILDSDDSIVAILFGICPGTEPGETLRGQVNIVVRIHDYIPFLSDVTNQNLMYSN</sequence>
<comment type="caution">
    <text evidence="1">The sequence shown here is derived from an EMBL/GenBank/DDBJ whole genome shotgun (WGS) entry which is preliminary data.</text>
</comment>
<accession>A0ACC2N158</accession>
<name>A0ACC2N158_9HYME</name>
<keyword evidence="2" id="KW-1185">Reference proteome</keyword>
<gene>
    <name evidence="1" type="ORF">QAD02_006531</name>
</gene>
<evidence type="ECO:0000313" key="2">
    <source>
        <dbReference type="Proteomes" id="UP001239111"/>
    </source>
</evidence>
<proteinExistence type="predicted"/>
<organism evidence="1 2">
    <name type="scientific">Eretmocerus hayati</name>
    <dbReference type="NCBI Taxonomy" id="131215"/>
    <lineage>
        <taxon>Eukaryota</taxon>
        <taxon>Metazoa</taxon>
        <taxon>Ecdysozoa</taxon>
        <taxon>Arthropoda</taxon>
        <taxon>Hexapoda</taxon>
        <taxon>Insecta</taxon>
        <taxon>Pterygota</taxon>
        <taxon>Neoptera</taxon>
        <taxon>Endopterygota</taxon>
        <taxon>Hymenoptera</taxon>
        <taxon>Apocrita</taxon>
        <taxon>Proctotrupomorpha</taxon>
        <taxon>Chalcidoidea</taxon>
        <taxon>Aphelinidae</taxon>
        <taxon>Aphelininae</taxon>
        <taxon>Eretmocerus</taxon>
    </lineage>
</organism>
<dbReference type="Proteomes" id="UP001239111">
    <property type="component" value="Chromosome 4"/>
</dbReference>
<reference evidence="1" key="1">
    <citation type="submission" date="2023-04" db="EMBL/GenBank/DDBJ databases">
        <title>A chromosome-level genome assembly of the parasitoid wasp Eretmocerus hayati.</title>
        <authorList>
            <person name="Zhong Y."/>
            <person name="Liu S."/>
            <person name="Liu Y."/>
        </authorList>
    </citation>
    <scope>NUCLEOTIDE SEQUENCE</scope>
    <source>
        <strain evidence="1">ZJU_SS_LIU_2023</strain>
    </source>
</reference>
<protein>
    <submittedName>
        <fullName evidence="1">Uncharacterized protein</fullName>
    </submittedName>
</protein>
<evidence type="ECO:0000313" key="1">
    <source>
        <dbReference type="EMBL" id="KAJ8664869.1"/>
    </source>
</evidence>